<dbReference type="Pfam" id="PF02994">
    <property type="entry name" value="Transposase_22"/>
    <property type="match status" value="1"/>
</dbReference>
<proteinExistence type="predicted"/>
<feature type="coiled-coil region" evidence="1">
    <location>
        <begin position="57"/>
        <end position="105"/>
    </location>
</feature>
<keyword evidence="1" id="KW-0175">Coiled coil</keyword>
<feature type="non-terminal residue" evidence="3">
    <location>
        <position position="1"/>
    </location>
</feature>
<dbReference type="Gene3D" id="1.20.5.390">
    <property type="entry name" value="L1 transposable element, trimerization domain"/>
    <property type="match status" value="1"/>
</dbReference>
<organism evidence="3 4">
    <name type="scientific">Crocuta crocuta</name>
    <name type="common">Spotted hyena</name>
    <dbReference type="NCBI Taxonomy" id="9678"/>
    <lineage>
        <taxon>Eukaryota</taxon>
        <taxon>Metazoa</taxon>
        <taxon>Chordata</taxon>
        <taxon>Craniata</taxon>
        <taxon>Vertebrata</taxon>
        <taxon>Euteleostomi</taxon>
        <taxon>Mammalia</taxon>
        <taxon>Eutheria</taxon>
        <taxon>Laurasiatheria</taxon>
        <taxon>Carnivora</taxon>
        <taxon>Feliformia</taxon>
        <taxon>Hyaenidae</taxon>
        <taxon>Crocuta</taxon>
    </lineage>
</organism>
<evidence type="ECO:0000259" key="2">
    <source>
        <dbReference type="Pfam" id="PF02994"/>
    </source>
</evidence>
<dbReference type="EMBL" id="VOAJ01005039">
    <property type="protein sequence ID" value="KAF0875950.1"/>
    <property type="molecule type" value="Genomic_DNA"/>
</dbReference>
<reference evidence="3 4" key="1">
    <citation type="submission" date="2019-11" db="EMBL/GenBank/DDBJ databases">
        <authorList>
            <person name="Yang C."/>
            <person name="Li F."/>
        </authorList>
    </citation>
    <scope>NUCLEOTIDE SEQUENCE [LARGE SCALE GENOMIC DNA]</scope>
    <source>
        <strain evidence="3">KB4526</strain>
        <tissue evidence="3">Muscle</tissue>
    </source>
</reference>
<dbReference type="Proteomes" id="UP000475037">
    <property type="component" value="Unassembled WGS sequence"/>
</dbReference>
<evidence type="ECO:0000256" key="1">
    <source>
        <dbReference type="SAM" id="Coils"/>
    </source>
</evidence>
<sequence length="187" mass="21434">SEINKTFFLKKERTVKELIKTDINNITEIEFRIVVIRLFSGLEKSIEDSRESIAAEIWKLRNSHNELRNAVNEVKNKLAAARARMEEAEGIISEIEDKIMENDEAKNKTDRKTLDHEGGITELSDSMKHNNIHIIGVPEEEERDKGAEGLVAQTIAENFPNLGKKADIHIQEAQRTPFRFNRNRSSP</sequence>
<evidence type="ECO:0000313" key="3">
    <source>
        <dbReference type="EMBL" id="KAF0875950.1"/>
    </source>
</evidence>
<evidence type="ECO:0000313" key="4">
    <source>
        <dbReference type="Proteomes" id="UP000475037"/>
    </source>
</evidence>
<dbReference type="AlphaFoldDB" id="A0A6G1AK36"/>
<comment type="caution">
    <text evidence="3">The sequence shown here is derived from an EMBL/GenBank/DDBJ whole genome shotgun (WGS) entry which is preliminary data.</text>
</comment>
<dbReference type="Gene3D" id="3.30.70.1820">
    <property type="entry name" value="L1 transposable element, RRM domain"/>
    <property type="match status" value="1"/>
</dbReference>
<dbReference type="PANTHER" id="PTHR11505">
    <property type="entry name" value="L1 TRANSPOSABLE ELEMENT-RELATED"/>
    <property type="match status" value="1"/>
</dbReference>
<feature type="non-terminal residue" evidence="3">
    <location>
        <position position="187"/>
    </location>
</feature>
<feature type="domain" description="L1 transposable element RRM" evidence="2">
    <location>
        <begin position="130"/>
        <end position="187"/>
    </location>
</feature>
<accession>A0A6G1AK36</accession>
<gene>
    <name evidence="3" type="primary">L1re1_130</name>
    <name evidence="3" type="ORF">FOF47_R05064</name>
</gene>
<dbReference type="InterPro" id="IPR043636">
    <property type="entry name" value="L1_RRM_dom"/>
</dbReference>
<name>A0A6G1AK36_CROCR</name>
<keyword evidence="4" id="KW-1185">Reference proteome</keyword>
<protein>
    <submittedName>
        <fullName evidence="3">LORF1 protein</fullName>
    </submittedName>
</protein>
<dbReference type="InterPro" id="IPR004244">
    <property type="entry name" value="Transposase_22"/>
</dbReference>